<accession>A0A1H9XYH4</accession>
<organism evidence="2 3">
    <name type="scientific">Lentzea flaviverrucosa</name>
    <dbReference type="NCBI Taxonomy" id="200379"/>
    <lineage>
        <taxon>Bacteria</taxon>
        <taxon>Bacillati</taxon>
        <taxon>Actinomycetota</taxon>
        <taxon>Actinomycetes</taxon>
        <taxon>Pseudonocardiales</taxon>
        <taxon>Pseudonocardiaceae</taxon>
        <taxon>Lentzea</taxon>
    </lineage>
</organism>
<protein>
    <submittedName>
        <fullName evidence="2">Phage terminase, small subunit, putative, P27 family</fullName>
    </submittedName>
</protein>
<dbReference type="InterPro" id="IPR006448">
    <property type="entry name" value="Phage_term_ssu_P27"/>
</dbReference>
<evidence type="ECO:0000256" key="1">
    <source>
        <dbReference type="SAM" id="MobiDB-lite"/>
    </source>
</evidence>
<keyword evidence="3" id="KW-1185">Reference proteome</keyword>
<feature type="compositionally biased region" description="Polar residues" evidence="1">
    <location>
        <begin position="142"/>
        <end position="156"/>
    </location>
</feature>
<sequence length="156" mass="17324">MSRAKANPSGNPRGAVDVAQAPVVHDGRAPRVPSSLGSTGKEVWREVWKAGQGAYHPQTDRYVIERYCALHDRRTELLDAIDADGLMTIGSTGQPVPHPLPRYVESTEKERCALSSPRWGSTWRRAFDSVSPRLPLSKRRSPTSWEMTTKTTTDRG</sequence>
<feature type="region of interest" description="Disordered" evidence="1">
    <location>
        <begin position="1"/>
        <end position="37"/>
    </location>
</feature>
<name>A0A1H9XYH4_9PSEU</name>
<evidence type="ECO:0000313" key="2">
    <source>
        <dbReference type="EMBL" id="SES51202.1"/>
    </source>
</evidence>
<dbReference type="Proteomes" id="UP000199028">
    <property type="component" value="Unassembled WGS sequence"/>
</dbReference>
<reference evidence="3" key="1">
    <citation type="submission" date="2016-10" db="EMBL/GenBank/DDBJ databases">
        <authorList>
            <person name="Varghese N."/>
            <person name="Submissions S."/>
        </authorList>
    </citation>
    <scope>NUCLEOTIDE SEQUENCE [LARGE SCALE GENOMIC DNA]</scope>
    <source>
        <strain evidence="3">CGMCC 4.578</strain>
    </source>
</reference>
<gene>
    <name evidence="2" type="ORF">SAMN05216195_12718</name>
</gene>
<proteinExistence type="predicted"/>
<evidence type="ECO:0000313" key="3">
    <source>
        <dbReference type="Proteomes" id="UP000199028"/>
    </source>
</evidence>
<dbReference type="EMBL" id="FOFT01000027">
    <property type="protein sequence ID" value="SES51202.1"/>
    <property type="molecule type" value="Genomic_DNA"/>
</dbReference>
<dbReference type="NCBIfam" id="TIGR01558">
    <property type="entry name" value="sm_term_P27"/>
    <property type="match status" value="1"/>
</dbReference>
<dbReference type="AlphaFoldDB" id="A0A1H9XYH4"/>
<feature type="region of interest" description="Disordered" evidence="1">
    <location>
        <begin position="133"/>
        <end position="156"/>
    </location>
</feature>
<dbReference type="RefSeq" id="WP_211335817.1">
    <property type="nucleotide sequence ID" value="NZ_FOFT01000027.1"/>
</dbReference>
<dbReference type="Pfam" id="PF05119">
    <property type="entry name" value="Terminase_4"/>
    <property type="match status" value="1"/>
</dbReference>